<evidence type="ECO:0000259" key="7">
    <source>
        <dbReference type="PROSITE" id="PS50135"/>
    </source>
</evidence>
<dbReference type="Gene3D" id="1.10.8.10">
    <property type="entry name" value="DNA helicase RuvA subunit, C-terminal domain"/>
    <property type="match status" value="1"/>
</dbReference>
<organism evidence="8 9">
    <name type="scientific">Oedothorax gibbosus</name>
    <dbReference type="NCBI Taxonomy" id="931172"/>
    <lineage>
        <taxon>Eukaryota</taxon>
        <taxon>Metazoa</taxon>
        <taxon>Ecdysozoa</taxon>
        <taxon>Arthropoda</taxon>
        <taxon>Chelicerata</taxon>
        <taxon>Arachnida</taxon>
        <taxon>Araneae</taxon>
        <taxon>Araneomorphae</taxon>
        <taxon>Entelegynae</taxon>
        <taxon>Araneoidea</taxon>
        <taxon>Linyphiidae</taxon>
        <taxon>Erigoninae</taxon>
        <taxon>Oedothorax</taxon>
    </lineage>
</organism>
<evidence type="ECO:0000313" key="9">
    <source>
        <dbReference type="Proteomes" id="UP000827092"/>
    </source>
</evidence>
<feature type="compositionally biased region" description="Basic and acidic residues" evidence="6">
    <location>
        <begin position="251"/>
        <end position="273"/>
    </location>
</feature>
<dbReference type="EMBL" id="JAFNEN010000018">
    <property type="protein sequence ID" value="KAG8200218.1"/>
    <property type="molecule type" value="Genomic_DNA"/>
</dbReference>
<dbReference type="PROSITE" id="PS50135">
    <property type="entry name" value="ZF_ZZ_2"/>
    <property type="match status" value="1"/>
</dbReference>
<feature type="compositionally biased region" description="Low complexity" evidence="6">
    <location>
        <begin position="148"/>
        <end position="159"/>
    </location>
</feature>
<dbReference type="PROSITE" id="PS01357">
    <property type="entry name" value="ZF_ZZ_1"/>
    <property type="match status" value="1"/>
</dbReference>
<dbReference type="GO" id="GO:0044753">
    <property type="term" value="C:amphisome"/>
    <property type="evidence" value="ECO:0007669"/>
    <property type="project" value="TreeGrafter"/>
</dbReference>
<feature type="region of interest" description="Disordered" evidence="6">
    <location>
        <begin position="142"/>
        <end position="177"/>
    </location>
</feature>
<dbReference type="CDD" id="cd14320">
    <property type="entry name" value="UBA_SQSTM"/>
    <property type="match status" value="1"/>
</dbReference>
<dbReference type="Gene3D" id="3.10.20.90">
    <property type="entry name" value="Phosphatidylinositol 3-kinase Catalytic Subunit, Chain A, domain 1"/>
    <property type="match status" value="1"/>
</dbReference>
<dbReference type="GO" id="GO:0035973">
    <property type="term" value="P:aggrephagy"/>
    <property type="evidence" value="ECO:0007669"/>
    <property type="project" value="TreeGrafter"/>
</dbReference>
<evidence type="ECO:0000256" key="4">
    <source>
        <dbReference type="ARBA" id="ARBA00023242"/>
    </source>
</evidence>
<dbReference type="AlphaFoldDB" id="A0AAV6VVD6"/>
<comment type="caution">
    <text evidence="8">The sequence shown here is derived from an EMBL/GenBank/DDBJ whole genome shotgun (WGS) entry which is preliminary data.</text>
</comment>
<feature type="compositionally biased region" description="Polar residues" evidence="6">
    <location>
        <begin position="322"/>
        <end position="332"/>
    </location>
</feature>
<proteinExistence type="predicted"/>
<dbReference type="CDD" id="cd02340">
    <property type="entry name" value="ZZ_NBR1_like"/>
    <property type="match status" value="1"/>
</dbReference>
<feature type="region of interest" description="Disordered" evidence="6">
    <location>
        <begin position="224"/>
        <end position="332"/>
    </location>
</feature>
<dbReference type="SUPFAM" id="SSF57850">
    <property type="entry name" value="RING/U-box"/>
    <property type="match status" value="1"/>
</dbReference>
<dbReference type="SUPFAM" id="SSF46934">
    <property type="entry name" value="UBA-like"/>
    <property type="match status" value="1"/>
</dbReference>
<feature type="compositionally biased region" description="Basic and acidic residues" evidence="6">
    <location>
        <begin position="280"/>
        <end position="297"/>
    </location>
</feature>
<protein>
    <recommendedName>
        <fullName evidence="7">ZZ-type domain-containing protein</fullName>
    </recommendedName>
</protein>
<dbReference type="PANTHER" id="PTHR15090">
    <property type="entry name" value="SEQUESTOSOME 1-RELATED"/>
    <property type="match status" value="1"/>
</dbReference>
<gene>
    <name evidence="8" type="ORF">JTE90_024997</name>
</gene>
<dbReference type="Gene3D" id="3.30.60.90">
    <property type="match status" value="1"/>
</dbReference>
<dbReference type="GO" id="GO:0008270">
    <property type="term" value="F:zinc ion binding"/>
    <property type="evidence" value="ECO:0007669"/>
    <property type="project" value="UniProtKB-KW"/>
</dbReference>
<dbReference type="InterPro" id="IPR033741">
    <property type="entry name" value="SQSTM_UBA"/>
</dbReference>
<dbReference type="InterPro" id="IPR052260">
    <property type="entry name" value="Autophagy_Rcpt_SigReg"/>
</dbReference>
<evidence type="ECO:0000256" key="2">
    <source>
        <dbReference type="ARBA" id="ARBA00022771"/>
    </source>
</evidence>
<dbReference type="PANTHER" id="PTHR15090:SF0">
    <property type="entry name" value="SEQUESTOSOME-1"/>
    <property type="match status" value="1"/>
</dbReference>
<dbReference type="SMART" id="SM00291">
    <property type="entry name" value="ZnF_ZZ"/>
    <property type="match status" value="1"/>
</dbReference>
<dbReference type="GO" id="GO:0005080">
    <property type="term" value="F:protein kinase C binding"/>
    <property type="evidence" value="ECO:0007669"/>
    <property type="project" value="TreeGrafter"/>
</dbReference>
<keyword evidence="1" id="KW-0479">Metal-binding</keyword>
<dbReference type="InterPro" id="IPR009060">
    <property type="entry name" value="UBA-like_sf"/>
</dbReference>
<evidence type="ECO:0000256" key="5">
    <source>
        <dbReference type="PROSITE-ProRule" id="PRU00228"/>
    </source>
</evidence>
<keyword evidence="9" id="KW-1185">Reference proteome</keyword>
<dbReference type="GO" id="GO:0000423">
    <property type="term" value="P:mitophagy"/>
    <property type="evidence" value="ECO:0007669"/>
    <property type="project" value="TreeGrafter"/>
</dbReference>
<dbReference type="InterPro" id="IPR000433">
    <property type="entry name" value="Znf_ZZ"/>
</dbReference>
<dbReference type="Pfam" id="PF00569">
    <property type="entry name" value="ZZ"/>
    <property type="match status" value="1"/>
</dbReference>
<evidence type="ECO:0000256" key="6">
    <source>
        <dbReference type="SAM" id="MobiDB-lite"/>
    </source>
</evidence>
<evidence type="ECO:0000313" key="8">
    <source>
        <dbReference type="EMBL" id="KAG8200218.1"/>
    </source>
</evidence>
<feature type="compositionally biased region" description="Polar residues" evidence="6">
    <location>
        <begin position="233"/>
        <end position="249"/>
    </location>
</feature>
<dbReference type="GO" id="GO:0070530">
    <property type="term" value="F:K63-linked polyubiquitin modification-dependent protein binding"/>
    <property type="evidence" value="ECO:0007669"/>
    <property type="project" value="TreeGrafter"/>
</dbReference>
<keyword evidence="4" id="KW-0539">Nucleus</keyword>
<dbReference type="InterPro" id="IPR043145">
    <property type="entry name" value="Znf_ZZ_sf"/>
</dbReference>
<keyword evidence="2 5" id="KW-0863">Zinc-finger</keyword>
<feature type="compositionally biased region" description="Low complexity" evidence="6">
    <location>
        <begin position="298"/>
        <end position="316"/>
    </location>
</feature>
<dbReference type="GO" id="GO:0007032">
    <property type="term" value="P:endosome organization"/>
    <property type="evidence" value="ECO:0007669"/>
    <property type="project" value="TreeGrafter"/>
</dbReference>
<sequence>MKWKDSDNDLIVMSSDEELAQALANAEDGLLRVFLFCKQGVEAKPKTPEAPTGGQTNGDGVRHRLVTCDGCDKDIFGPRYKCLQCENFDLCSVCNSANKHSEHDMIKLVKPSDVPREWVFWGSRKLWRSLFGICPGRFFRNHQAGQAGSPPSSDSGEGSAKASPQGPHKHCHANRPHGFPGEAFFNAMGHEFGDAQKIFTDVVQNLANLVPGVEVEVRRDPPYAGCKAKTNEHNTGAKQPATSDATANINVDEKVTKPKERDTAQPAPKKEDPMPSPAPSKEEKVEAPVQPKSEEVKSVPVSSVETKEANNAAAKSSESREQSPNANMDTSMNTDDWTLIHDEESTKPEVATAVEAPVEPTQEVHYPKLEEVEKKPEEGNVIQTSDPKIINALIKMHAMGFTNEGGWLERLLITKHGNINEALDALYPFSQRH</sequence>
<keyword evidence="3" id="KW-0862">Zinc</keyword>
<accession>A0AAV6VVD6</accession>
<feature type="domain" description="ZZ-type" evidence="7">
    <location>
        <begin position="63"/>
        <end position="113"/>
    </location>
</feature>
<dbReference type="SUPFAM" id="SSF54277">
    <property type="entry name" value="CAD &amp; PB1 domains"/>
    <property type="match status" value="1"/>
</dbReference>
<dbReference type="Proteomes" id="UP000827092">
    <property type="component" value="Unassembled WGS sequence"/>
</dbReference>
<name>A0AAV6VVD6_9ARAC</name>
<reference evidence="8 9" key="1">
    <citation type="journal article" date="2022" name="Nat. Ecol. Evol.">
        <title>A masculinizing supergene underlies an exaggerated male reproductive morph in a spider.</title>
        <authorList>
            <person name="Hendrickx F."/>
            <person name="De Corte Z."/>
            <person name="Sonet G."/>
            <person name="Van Belleghem S.M."/>
            <person name="Kostlbacher S."/>
            <person name="Vangestel C."/>
        </authorList>
    </citation>
    <scope>NUCLEOTIDE SEQUENCE [LARGE SCALE GENOMIC DNA]</scope>
    <source>
        <strain evidence="8">W744_W776</strain>
    </source>
</reference>
<evidence type="ECO:0000256" key="3">
    <source>
        <dbReference type="ARBA" id="ARBA00022833"/>
    </source>
</evidence>
<dbReference type="GO" id="GO:0016235">
    <property type="term" value="C:aggresome"/>
    <property type="evidence" value="ECO:0007669"/>
    <property type="project" value="TreeGrafter"/>
</dbReference>
<evidence type="ECO:0000256" key="1">
    <source>
        <dbReference type="ARBA" id="ARBA00022723"/>
    </source>
</evidence>
<dbReference type="Pfam" id="PF16577">
    <property type="entry name" value="UBA_5"/>
    <property type="match status" value="1"/>
</dbReference>